<dbReference type="OrthoDB" id="286301at2759"/>
<dbReference type="Proteomes" id="UP000246740">
    <property type="component" value="Unassembled WGS sequence"/>
</dbReference>
<sequence length="390" mass="39193">MKFLSAVLLGLTATAGTLAQSSGNATAFAEGLLSALRQNNLTALADAVGNNSQALLAALQGGNKTVLAPTNQAFQALGGDVDTDTLVATIAYHGMYNSFFSFLNGSYTDSAITTDGKTIAPTALTMSDYVMLGGRNRSQVAVLSKQASNNTNYVQLASGIVSFALTMDGPQYQNIRVQPITQVLTIPGTTSEVAGQLGASQLATLLQSANLVDALDNSVVTVFAPANAAIEAAMSTIEMATPEQQMAVLLNHVVNGTVVYSTALGDTPRATSASGNELMFMSNSSGAYVQSGNITAKILMTDYVAKNGVIHIIDNVLVNTTSNPQAAGSAYSSATAAAATQTSAAGTGPSATASGSGSGGSNAAASLNIPGSGIAAAAAALIGSGFWLLA</sequence>
<name>A0A317XHN7_9BASI</name>
<proteinExistence type="predicted"/>
<dbReference type="EMBL" id="KZ819229">
    <property type="protein sequence ID" value="PWY96988.1"/>
    <property type="molecule type" value="Genomic_DNA"/>
</dbReference>
<evidence type="ECO:0000313" key="4">
    <source>
        <dbReference type="Proteomes" id="UP000246740"/>
    </source>
</evidence>
<feature type="domain" description="FAS1" evidence="2">
    <location>
        <begin position="186"/>
        <end position="317"/>
    </location>
</feature>
<feature type="chain" id="PRO_5016338014" evidence="1">
    <location>
        <begin position="20"/>
        <end position="390"/>
    </location>
</feature>
<evidence type="ECO:0000313" key="3">
    <source>
        <dbReference type="EMBL" id="PWY96988.1"/>
    </source>
</evidence>
<dbReference type="SMART" id="SM00554">
    <property type="entry name" value="FAS1"/>
    <property type="match status" value="1"/>
</dbReference>
<dbReference type="Pfam" id="PF02469">
    <property type="entry name" value="Fasciclin"/>
    <property type="match status" value="1"/>
</dbReference>
<keyword evidence="1" id="KW-0732">Signal</keyword>
<gene>
    <name evidence="3" type="ORF">BCV70DRAFT_167896</name>
</gene>
<keyword evidence="4" id="KW-1185">Reference proteome</keyword>
<reference evidence="3 4" key="1">
    <citation type="journal article" date="2018" name="Mol. Biol. Evol.">
        <title>Broad Genomic Sampling Reveals a Smut Pathogenic Ancestry of the Fungal Clade Ustilaginomycotina.</title>
        <authorList>
            <person name="Kijpornyongpan T."/>
            <person name="Mondo S.J."/>
            <person name="Barry K."/>
            <person name="Sandor L."/>
            <person name="Lee J."/>
            <person name="Lipzen A."/>
            <person name="Pangilinan J."/>
            <person name="LaButti K."/>
            <person name="Hainaut M."/>
            <person name="Henrissat B."/>
            <person name="Grigoriev I.V."/>
            <person name="Spatafora J.W."/>
            <person name="Aime M.C."/>
        </authorList>
    </citation>
    <scope>NUCLEOTIDE SEQUENCE [LARGE SCALE GENOMIC DNA]</scope>
    <source>
        <strain evidence="3 4">MCA 3645</strain>
    </source>
</reference>
<evidence type="ECO:0000256" key="1">
    <source>
        <dbReference type="SAM" id="SignalP"/>
    </source>
</evidence>
<dbReference type="PROSITE" id="PS50213">
    <property type="entry name" value="FAS1"/>
    <property type="match status" value="1"/>
</dbReference>
<protein>
    <submittedName>
        <fullName evidence="3">FAS1 domain-containing protein</fullName>
    </submittedName>
</protein>
<dbReference type="STRING" id="1882483.A0A317XHN7"/>
<dbReference type="PANTHER" id="PTHR10900">
    <property type="entry name" value="PERIOSTIN-RELATED"/>
    <property type="match status" value="1"/>
</dbReference>
<dbReference type="AlphaFoldDB" id="A0A317XHN7"/>
<accession>A0A317XHN7</accession>
<dbReference type="InParanoid" id="A0A317XHN7"/>
<dbReference type="GO" id="GO:0000329">
    <property type="term" value="C:fungal-type vacuole membrane"/>
    <property type="evidence" value="ECO:0007669"/>
    <property type="project" value="TreeGrafter"/>
</dbReference>
<organism evidence="3 4">
    <name type="scientific">Testicularia cyperi</name>
    <dbReference type="NCBI Taxonomy" id="1882483"/>
    <lineage>
        <taxon>Eukaryota</taxon>
        <taxon>Fungi</taxon>
        <taxon>Dikarya</taxon>
        <taxon>Basidiomycota</taxon>
        <taxon>Ustilaginomycotina</taxon>
        <taxon>Ustilaginomycetes</taxon>
        <taxon>Ustilaginales</taxon>
        <taxon>Anthracoideaceae</taxon>
        <taxon>Testicularia</taxon>
    </lineage>
</organism>
<dbReference type="GO" id="GO:0016236">
    <property type="term" value="P:macroautophagy"/>
    <property type="evidence" value="ECO:0007669"/>
    <property type="project" value="TreeGrafter"/>
</dbReference>
<feature type="signal peptide" evidence="1">
    <location>
        <begin position="1"/>
        <end position="19"/>
    </location>
</feature>
<evidence type="ECO:0000259" key="2">
    <source>
        <dbReference type="PROSITE" id="PS50213"/>
    </source>
</evidence>
<dbReference type="SUPFAM" id="SSF82153">
    <property type="entry name" value="FAS1 domain"/>
    <property type="match status" value="2"/>
</dbReference>
<dbReference type="InterPro" id="IPR050904">
    <property type="entry name" value="Adhesion/Biosynth-related"/>
</dbReference>
<dbReference type="PANTHER" id="PTHR10900:SF122">
    <property type="entry name" value="FAS1 DOMAIN-CONTAINING PROTEIN"/>
    <property type="match status" value="1"/>
</dbReference>
<dbReference type="InterPro" id="IPR036378">
    <property type="entry name" value="FAS1_dom_sf"/>
</dbReference>
<dbReference type="Gene3D" id="2.30.180.10">
    <property type="entry name" value="FAS1 domain"/>
    <property type="match status" value="2"/>
</dbReference>
<dbReference type="InterPro" id="IPR000782">
    <property type="entry name" value="FAS1_domain"/>
</dbReference>
<dbReference type="GO" id="GO:0005615">
    <property type="term" value="C:extracellular space"/>
    <property type="evidence" value="ECO:0007669"/>
    <property type="project" value="TreeGrafter"/>
</dbReference>